<dbReference type="InterPro" id="IPR017932">
    <property type="entry name" value="GATase_2_dom"/>
</dbReference>
<evidence type="ECO:0000313" key="2">
    <source>
        <dbReference type="EMBL" id="BAL58437.1"/>
    </source>
</evidence>
<proteinExistence type="predicted"/>
<dbReference type="AlphaFoldDB" id="H5SQK1"/>
<feature type="domain" description="Glutamine amidotransferase type-2" evidence="1">
    <location>
        <begin position="33"/>
        <end position="415"/>
    </location>
</feature>
<dbReference type="InterPro" id="IPR029055">
    <property type="entry name" value="Ntn_hydrolases_N"/>
</dbReference>
<evidence type="ECO:0000259" key="1">
    <source>
        <dbReference type="PROSITE" id="PS51278"/>
    </source>
</evidence>
<name>H5SQK1_ACEAU</name>
<dbReference type="SUPFAM" id="SSF56235">
    <property type="entry name" value="N-terminal nucleophile aminohydrolases (Ntn hydrolases)"/>
    <property type="match status" value="1"/>
</dbReference>
<dbReference type="Gene3D" id="3.60.20.10">
    <property type="entry name" value="Glutamine Phosphoribosylpyrophosphate, subunit 1, domain 1"/>
    <property type="match status" value="1"/>
</dbReference>
<gene>
    <name evidence="2" type="ORF">HGMM_OP1C132</name>
</gene>
<dbReference type="Gene3D" id="2.160.20.60">
    <property type="entry name" value="Glutamate synthase, alpha subunit, C-terminal domain"/>
    <property type="match status" value="1"/>
</dbReference>
<reference evidence="2" key="2">
    <citation type="journal article" date="2012" name="PLoS ONE">
        <title>A Deeply Branching Thermophilic Bacterium with an Ancient Acetyl-CoA Pathway Dominates a Subsurface Ecosystem.</title>
        <authorList>
            <person name="Takami H."/>
            <person name="Noguchi H."/>
            <person name="Takaki Y."/>
            <person name="Uchiyama I."/>
            <person name="Toyoda A."/>
            <person name="Nishi S."/>
            <person name="Chee G.-J."/>
            <person name="Arai W."/>
            <person name="Nunoura T."/>
            <person name="Itoh T."/>
            <person name="Hattori M."/>
            <person name="Takai K."/>
        </authorList>
    </citation>
    <scope>NUCLEOTIDE SEQUENCE</scope>
</reference>
<dbReference type="PANTHER" id="PTHR39673:SF5">
    <property type="entry name" value="TUNGSTEN-CONTAINING FORMYLMETHANOFURAN DEHYDROGENASE 2 SUBUNIT C"/>
    <property type="match status" value="1"/>
</dbReference>
<dbReference type="EMBL" id="AP011800">
    <property type="protein sequence ID" value="BAL58437.1"/>
    <property type="molecule type" value="Genomic_DNA"/>
</dbReference>
<dbReference type="InterPro" id="IPR036485">
    <property type="entry name" value="Glu_synth_asu_C_sf"/>
</dbReference>
<organism evidence="2">
    <name type="scientific">Acetithermum autotrophicum</name>
    <dbReference type="NCBI Taxonomy" id="1446466"/>
    <lineage>
        <taxon>Bacteria</taxon>
        <taxon>Candidatus Bipolaricaulota</taxon>
        <taxon>Candidatus Acetithermum</taxon>
    </lineage>
</organism>
<dbReference type="PANTHER" id="PTHR39673">
    <property type="entry name" value="TUNGSTEN FORMYLMETHANOFURAN DEHYDROGENASE, SUBUNIT C (FWDC)"/>
    <property type="match status" value="1"/>
</dbReference>
<protein>
    <submittedName>
        <fullName evidence="2">Hypothetical conserved protein</fullName>
    </submittedName>
</protein>
<dbReference type="SUPFAM" id="SSF69336">
    <property type="entry name" value="Alpha subunit of glutamate synthase, C-terminal domain"/>
    <property type="match status" value="1"/>
</dbReference>
<dbReference type="GO" id="GO:0016491">
    <property type="term" value="F:oxidoreductase activity"/>
    <property type="evidence" value="ECO:0007669"/>
    <property type="project" value="InterPro"/>
</dbReference>
<dbReference type="Pfam" id="PF01493">
    <property type="entry name" value="GXGXG"/>
    <property type="match status" value="1"/>
</dbReference>
<dbReference type="InterPro" id="IPR002489">
    <property type="entry name" value="Glu_synth_asu_C"/>
</dbReference>
<dbReference type="PROSITE" id="PS51278">
    <property type="entry name" value="GATASE_TYPE_2"/>
    <property type="match status" value="1"/>
</dbReference>
<accession>H5SQK1</accession>
<reference evidence="2" key="1">
    <citation type="journal article" date="2005" name="Environ. Microbiol.">
        <title>Genetic and functional properties of uncultivated thermophilic crenarchaeotes from a subsurface gold mine as revealed by analysis of genome fragments.</title>
        <authorList>
            <person name="Nunoura T."/>
            <person name="Hirayama H."/>
            <person name="Takami H."/>
            <person name="Oida H."/>
            <person name="Nishi S."/>
            <person name="Shimamura S."/>
            <person name="Suzuki Y."/>
            <person name="Inagaki F."/>
            <person name="Takai K."/>
            <person name="Nealson K.H."/>
            <person name="Horikoshi K."/>
        </authorList>
    </citation>
    <scope>NUCLEOTIDE SEQUENCE</scope>
</reference>
<sequence length="995" mass="110832">MQVSMTEKLIASRRSLKHNTTILGHQAEAEGGCGVLGMIASEPIAGKHVYRSSVQMHNRGNGKGGGLAAVGLLPEQMGVSKEKLEDDYLIQIAYLDPSARQDVEQTFLLPYFEIHQGYELPSVTDYRDVPGLEVQPPLVWRYFARVKESVLAEFIEKNELKGLDPRRAEDEFVYQNSYRLNKTFYASLGEKRAFVLCHGRNLLVFKIVGYAEHALHYYQLENLKAHGWIAHQRYPTKGRVWHPGGAHPFIGLHEALVHNGDFANYHGVCEYLKQRNISPLFLTDTEVSVLLFDLWSRVYGYPLEYVIEALAPTTERDFLILPQEKQEIYKAIQVAHLHGSPDGPWFFIIARNEPYEKRFQLIGITDTSMLRPQVFALHEGPVQIGLIASEKQAIDAALQSLHEEDPRICPVADRYWNARGGSHTDGGAFIFTVDYSQPTLRLVCTNKFGREIRFDLSPKARGGLPLPFREGDRGARSLPTNPVAAVLDPAQPATAAFSELTGELATWGYETLAAFLEESLRTASQGDAQRAHILELLTLLLDRRYRIEKLERKWLRALLEKTINALCDSVPLLGTAPGSHYARITWASREALAAPTPPTHTLVIDATGFPPEGDQALSLFVVRAHRLRWKRFVVYRCCGQRFLGCGLGQRSHGVRIDVYGSSGDYLASGLDGAEIFVHNNGQDQLGQIFHDGKLVVYGDVGQTFFYGAKGGQAYILGNAAGRPLINAVGCPRVVINGTALDYLAESFMAGDPLHGGGFVVLNGITLNEDGEISELETPYPGSNLFSLASGGAIYVRDPHHTLDEDQLNGGCYEELSDADWTLILPYLEENERLFGIAVEALLTGKREEASPGAGLSQSAPGQDERAQLKLSLWLELCKCAMLRNMKLPTVKQRARQLAISKPLLLYSLRHPSLSLKAPIAVSLEYDADHVIAYAHDLDVFGYGETEIEALNDLRQTICDLYHELQEHHDALEGEAKAIWGYLSQIIREQTEREDR</sequence>